<dbReference type="InterPro" id="IPR025705">
    <property type="entry name" value="Beta_hexosaminidase_sua/sub"/>
</dbReference>
<evidence type="ECO:0000256" key="2">
    <source>
        <dbReference type="ARBA" id="ARBA00006285"/>
    </source>
</evidence>
<dbReference type="PANTHER" id="PTHR22600:SF57">
    <property type="entry name" value="BETA-N-ACETYLHEXOSAMINIDASE"/>
    <property type="match status" value="1"/>
</dbReference>
<keyword evidence="6" id="KW-0732">Signal</keyword>
<accession>A0ABV8EKU4</accession>
<feature type="domain" description="Beta-hexosaminidase bacterial type N-terminal" evidence="8">
    <location>
        <begin position="28"/>
        <end position="147"/>
    </location>
</feature>
<dbReference type="SUPFAM" id="SSF55545">
    <property type="entry name" value="beta-N-acetylhexosaminidase-like domain"/>
    <property type="match status" value="1"/>
</dbReference>
<organism evidence="10 11">
    <name type="scientific">Belliella kenyensis</name>
    <dbReference type="NCBI Taxonomy" id="1472724"/>
    <lineage>
        <taxon>Bacteria</taxon>
        <taxon>Pseudomonadati</taxon>
        <taxon>Bacteroidota</taxon>
        <taxon>Cytophagia</taxon>
        <taxon>Cytophagales</taxon>
        <taxon>Cyclobacteriaceae</taxon>
        <taxon>Belliella</taxon>
    </lineage>
</organism>
<evidence type="ECO:0000259" key="8">
    <source>
        <dbReference type="Pfam" id="PF02838"/>
    </source>
</evidence>
<sequence length="632" mass="72076">MKFKIQSLLIALFLCSTLSYAQLSETLPIIPHPQEFQIGDGEFVLTDKMQVFSENESLRNSVSLLNFQLEKLYGIQLKPILRSENSTKIKLIHDPKVEPESYQLQVDPNSIQIVGGEAGVFYGLQSLLQLIKEEDGKLKIASVDIKDKPEFGYRGLMIDVSRHFRSLDEMKEIVDLMAHFKLNRLHWHLTDDQGWRLEIKKYPKLTQQAAWRDSTIIGQYGDFKPFIYDGKPHGGFYTQSEARELVAYAAKRHITVIPEIELPGHTSAVLAAYPEFGSFDVVNGVPLKGNIDAKRENGNPYNNEILGFVPGYWGILYNIFGPKEQTFQFLEDVLTEVMEIFPSKYIHIGGDEVPKDHWITSSLAQEVIKREKLKDEHELQSYFIKRIEKFLNSKGRNLIGWDEILEGGLAPNATVMSWRGEAGGIAAAKMGHDVIMTPNSHMYFDHGQGKQSEEPLFICCYLPLEKVYSYHPRPKDLTTDQQKHVLGVQANMWTEYVPSNEKIQYMIFPRLLALSEVAWMPKEKKEYDQFAKTRLPESLNRLEKLGVNFRIPEAQVEISTNGSKKEVKLTSSVSGSKIYYTFDGHLADRSSHLYQDKIDMPIVGSGQNPLKLNYIIVTPGNRQSGMYSIVID</sequence>
<gene>
    <name evidence="10" type="ORF">ACFOUP_07285</name>
</gene>
<protein>
    <recommendedName>
        <fullName evidence="3">beta-N-acetylhexosaminidase</fullName>
        <ecNumber evidence="3">3.2.1.52</ecNumber>
    </recommendedName>
</protein>
<dbReference type="InterPro" id="IPR029018">
    <property type="entry name" value="Hex-like_dom2"/>
</dbReference>
<dbReference type="Proteomes" id="UP001595766">
    <property type="component" value="Unassembled WGS sequence"/>
</dbReference>
<keyword evidence="11" id="KW-1185">Reference proteome</keyword>
<feature type="signal peptide" evidence="6">
    <location>
        <begin position="1"/>
        <end position="21"/>
    </location>
</feature>
<evidence type="ECO:0000313" key="11">
    <source>
        <dbReference type="Proteomes" id="UP001595766"/>
    </source>
</evidence>
<reference evidence="11" key="1">
    <citation type="journal article" date="2019" name="Int. J. Syst. Evol. Microbiol.">
        <title>The Global Catalogue of Microorganisms (GCM) 10K type strain sequencing project: providing services to taxonomists for standard genome sequencing and annotation.</title>
        <authorList>
            <consortium name="The Broad Institute Genomics Platform"/>
            <consortium name="The Broad Institute Genome Sequencing Center for Infectious Disease"/>
            <person name="Wu L."/>
            <person name="Ma J."/>
        </authorList>
    </citation>
    <scope>NUCLEOTIDE SEQUENCE [LARGE SCALE GENOMIC DNA]</scope>
    <source>
        <strain evidence="11">CECT 8551</strain>
    </source>
</reference>
<keyword evidence="4" id="KW-0378">Hydrolase</keyword>
<evidence type="ECO:0000313" key="10">
    <source>
        <dbReference type="EMBL" id="MFC3976174.1"/>
    </source>
</evidence>
<dbReference type="Pfam" id="PF00728">
    <property type="entry name" value="Glyco_hydro_20"/>
    <property type="match status" value="1"/>
</dbReference>
<evidence type="ECO:0000259" key="9">
    <source>
        <dbReference type="Pfam" id="PF13290"/>
    </source>
</evidence>
<feature type="chain" id="PRO_5045573543" description="beta-N-acetylhexosaminidase" evidence="6">
    <location>
        <begin position="22"/>
        <end position="632"/>
    </location>
</feature>
<dbReference type="CDD" id="cd06563">
    <property type="entry name" value="GH20_chitobiase-like"/>
    <property type="match status" value="1"/>
</dbReference>
<comment type="catalytic activity">
    <reaction evidence="1">
        <text>Hydrolysis of terminal non-reducing N-acetyl-D-hexosamine residues in N-acetyl-beta-D-hexosaminides.</text>
        <dbReference type="EC" id="3.2.1.52"/>
    </reaction>
</comment>
<evidence type="ECO:0000256" key="3">
    <source>
        <dbReference type="ARBA" id="ARBA00012663"/>
    </source>
</evidence>
<dbReference type="PRINTS" id="PR00738">
    <property type="entry name" value="GLHYDRLASE20"/>
</dbReference>
<dbReference type="Pfam" id="PF02838">
    <property type="entry name" value="Glyco_hydro_20b"/>
    <property type="match status" value="1"/>
</dbReference>
<proteinExistence type="inferred from homology"/>
<dbReference type="InterPro" id="IPR015883">
    <property type="entry name" value="Glyco_hydro_20_cat"/>
</dbReference>
<dbReference type="EMBL" id="JBHSAV010000023">
    <property type="protein sequence ID" value="MFC3976174.1"/>
    <property type="molecule type" value="Genomic_DNA"/>
</dbReference>
<dbReference type="SUPFAM" id="SSF51445">
    <property type="entry name" value="(Trans)glycosidases"/>
    <property type="match status" value="1"/>
</dbReference>
<dbReference type="Gene3D" id="3.20.20.80">
    <property type="entry name" value="Glycosidases"/>
    <property type="match status" value="1"/>
</dbReference>
<name>A0ABV8EKU4_9BACT</name>
<evidence type="ECO:0000256" key="5">
    <source>
        <dbReference type="ARBA" id="ARBA00023295"/>
    </source>
</evidence>
<keyword evidence="5" id="KW-0326">Glycosidase</keyword>
<feature type="domain" description="GH29D-like beta-sandwich" evidence="9">
    <location>
        <begin position="562"/>
        <end position="625"/>
    </location>
</feature>
<dbReference type="RefSeq" id="WP_241290726.1">
    <property type="nucleotide sequence ID" value="NZ_JAKZGR010000001.1"/>
</dbReference>
<dbReference type="InterPro" id="IPR015882">
    <property type="entry name" value="HEX_bac_N"/>
</dbReference>
<dbReference type="Gene3D" id="3.30.379.10">
    <property type="entry name" value="Chitobiase/beta-hexosaminidase domain 2-like"/>
    <property type="match status" value="1"/>
</dbReference>
<dbReference type="InterPro" id="IPR059177">
    <property type="entry name" value="GH29D-like_dom"/>
</dbReference>
<dbReference type="EC" id="3.2.1.52" evidence="3"/>
<dbReference type="PANTHER" id="PTHR22600">
    <property type="entry name" value="BETA-HEXOSAMINIDASE"/>
    <property type="match status" value="1"/>
</dbReference>
<evidence type="ECO:0000259" key="7">
    <source>
        <dbReference type="Pfam" id="PF00728"/>
    </source>
</evidence>
<evidence type="ECO:0000256" key="6">
    <source>
        <dbReference type="SAM" id="SignalP"/>
    </source>
</evidence>
<evidence type="ECO:0000256" key="4">
    <source>
        <dbReference type="ARBA" id="ARBA00022801"/>
    </source>
</evidence>
<comment type="caution">
    <text evidence="10">The sequence shown here is derived from an EMBL/GenBank/DDBJ whole genome shotgun (WGS) entry which is preliminary data.</text>
</comment>
<comment type="similarity">
    <text evidence="2">Belongs to the glycosyl hydrolase 20 family.</text>
</comment>
<feature type="domain" description="Glycoside hydrolase family 20 catalytic" evidence="7">
    <location>
        <begin position="151"/>
        <end position="521"/>
    </location>
</feature>
<dbReference type="Pfam" id="PF13290">
    <property type="entry name" value="CHB_HEX_C_1"/>
    <property type="match status" value="1"/>
</dbReference>
<evidence type="ECO:0000256" key="1">
    <source>
        <dbReference type="ARBA" id="ARBA00001231"/>
    </source>
</evidence>
<dbReference type="InterPro" id="IPR017853">
    <property type="entry name" value="GH"/>
</dbReference>